<evidence type="ECO:0000256" key="1">
    <source>
        <dbReference type="SAM" id="MobiDB-lite"/>
    </source>
</evidence>
<organism evidence="2">
    <name type="scientific">Myoviridae sp. ctWb16</name>
    <dbReference type="NCBI Taxonomy" id="2827690"/>
    <lineage>
        <taxon>Viruses</taxon>
        <taxon>Duplodnaviria</taxon>
        <taxon>Heunggongvirae</taxon>
        <taxon>Uroviricota</taxon>
        <taxon>Caudoviricetes</taxon>
    </lineage>
</organism>
<accession>A0A8S5T0B4</accession>
<feature type="region of interest" description="Disordered" evidence="1">
    <location>
        <begin position="134"/>
        <end position="156"/>
    </location>
</feature>
<feature type="compositionally biased region" description="Basic and acidic residues" evidence="1">
    <location>
        <begin position="142"/>
        <end position="156"/>
    </location>
</feature>
<evidence type="ECO:0000313" key="2">
    <source>
        <dbReference type="EMBL" id="DAF56705.1"/>
    </source>
</evidence>
<name>A0A8S5T0B4_9CAUD</name>
<protein>
    <submittedName>
        <fullName evidence="2">Uncharacterized protein</fullName>
    </submittedName>
</protein>
<dbReference type="EMBL" id="BK032721">
    <property type="protein sequence ID" value="DAF56705.1"/>
    <property type="molecule type" value="Genomic_DNA"/>
</dbReference>
<sequence length="570" mass="67194">MKLSYFNKIHLGKKVNINNIHFSSILNESLLDVRQKNASNLSDEEFKYLISFDPVLGNIQNLSNDVLASTPENYSRWLLKMNKIGELKNISPEKMQQYLKAFTQAKNRKNLLPSNDINSYKTIDELKNALSTAKDNLTANQKNKDAKRNQKELQGEKKPGMYMDGAVELLFNGDNWEVWTPHTYEGSKALRRGASWCTGGDNCLYYDNYTADGTLYVIINKDNQKEKLQLFVPDEYQGRDREFRDANNDSVKFREFVHENPELLDFFLTQEDVTNSYKNLEDPSEDDEWDEDRENDIAYEYDLTRTDVGEIALQISYSTLLKHNYLTDINDYKEMAMNGYLDYPSGYNVSKFYKKAIQDISFVEDVNWEDTQLKTLYKFYLKENSLSSDDIDFEKFLNTLFNTNDSKYNDKNLEKWFSSKDNKWEELIYKKISKSTFNQVIDEYVYDQLRKFGWTPPSRSKYTDYEYNFIYTLYDCHSVEQFYREYTNNGQKSLNEVYDDLNLYIDEEEGDISINNIDFSQYGTEWSKEDAGDILDIFMSIPEYNKFIEEDDDEENDEIEEVLRISGVIL</sequence>
<proteinExistence type="predicted"/>
<reference evidence="2" key="1">
    <citation type="journal article" date="2021" name="Proc. Natl. Acad. Sci. U.S.A.">
        <title>A Catalog of Tens of Thousands of Viruses from Human Metagenomes Reveals Hidden Associations with Chronic Diseases.</title>
        <authorList>
            <person name="Tisza M.J."/>
            <person name="Buck C.B."/>
        </authorList>
    </citation>
    <scope>NUCLEOTIDE SEQUENCE</scope>
    <source>
        <strain evidence="2">CtWb16</strain>
    </source>
</reference>